<dbReference type="Proteomes" id="UP000239010">
    <property type="component" value="Unassembled WGS sequence"/>
</dbReference>
<accession>A0A8E2QVS9</accession>
<dbReference type="RefSeq" id="WP_104205743.1">
    <property type="nucleotide sequence ID" value="NZ_PHND01000001.1"/>
</dbReference>
<organism evidence="3 4">
    <name type="scientific">Entomoplasma ellychniae</name>
    <dbReference type="NCBI Taxonomy" id="2114"/>
    <lineage>
        <taxon>Bacteria</taxon>
        <taxon>Bacillati</taxon>
        <taxon>Mycoplasmatota</taxon>
        <taxon>Mollicutes</taxon>
        <taxon>Entomoplasmatales</taxon>
        <taxon>Entomoplasmataceae</taxon>
        <taxon>Entomoplasma</taxon>
    </lineage>
</organism>
<evidence type="ECO:0000259" key="2">
    <source>
        <dbReference type="Pfam" id="PF07510"/>
    </source>
</evidence>
<dbReference type="InterPro" id="IPR011089">
    <property type="entry name" value="GmrSD_C"/>
</dbReference>
<dbReference type="Pfam" id="PF07510">
    <property type="entry name" value="GmrSD_C"/>
    <property type="match status" value="1"/>
</dbReference>
<name>A0A8E2QVS9_9MOLU</name>
<dbReference type="AlphaFoldDB" id="A0A8E2QVS9"/>
<dbReference type="Pfam" id="PF03235">
    <property type="entry name" value="GmrSD_N"/>
    <property type="match status" value="1"/>
</dbReference>
<evidence type="ECO:0000259" key="1">
    <source>
        <dbReference type="Pfam" id="PF03235"/>
    </source>
</evidence>
<keyword evidence="4" id="KW-1185">Reference proteome</keyword>
<evidence type="ECO:0000313" key="3">
    <source>
        <dbReference type="EMBL" id="PPE04601.1"/>
    </source>
</evidence>
<dbReference type="PANTHER" id="PTHR35149">
    <property type="entry name" value="SLL5132 PROTEIN"/>
    <property type="match status" value="1"/>
</dbReference>
<gene>
    <name evidence="3" type="ORF">EELLY_v1c02810</name>
</gene>
<evidence type="ECO:0008006" key="5">
    <source>
        <dbReference type="Google" id="ProtNLM"/>
    </source>
</evidence>
<feature type="domain" description="GmrSD restriction endonucleases C-terminal" evidence="2">
    <location>
        <begin position="675"/>
        <end position="823"/>
    </location>
</feature>
<dbReference type="PANTHER" id="PTHR35149:SF1">
    <property type="entry name" value="DUF5655 DOMAIN-CONTAINING PROTEIN"/>
    <property type="match status" value="1"/>
</dbReference>
<dbReference type="EMBL" id="PHND01000001">
    <property type="protein sequence ID" value="PPE04601.1"/>
    <property type="molecule type" value="Genomic_DNA"/>
</dbReference>
<protein>
    <recommendedName>
        <fullName evidence="5">DUF262 domain-containing protein</fullName>
    </recommendedName>
</protein>
<proteinExistence type="predicted"/>
<dbReference type="InterPro" id="IPR004919">
    <property type="entry name" value="GmrSD_N"/>
</dbReference>
<sequence length="835" mass="98933">MPKKLFKKFYNFLSDQENKELQMIESKIIIENEDIAVNISMEISKILESKMNRILESRQIYLDSFEKTSKTLFYEICRLYSEEKKESGISKNTAMPKVIYSTFNYLRNWRNDDGHPSEINVNRSFTDVIHLIKCFDLVLSFLIDFFDNEDFQKEPFNEDVLLKILNQRKHFIEEITDLNKEADTSSIKLGKIDISSFVLNPEINFFIPSYQRKYRWDEETCKELVTGIINKSKNIDDEYFGTIAITIEGNTKNSPIRIVRLIDGQQRVTTSLIIFRVIFDLWKEKQLNSYESEILEIPEDLKLTFLSEGHENKYKNVTGNELENKSIEFILNDNSTYSERINKINNFETIGKSQAAKNYFVIHDELSSLNQEELHLFYERYAYRFLISCVDFNKTPAEEMEIFETLNSKGTELESFDMIKNFLFNLINKNIFLEKEIEITEIFNEHMSFDDLKVDKATIRKVQETFLFSYCEYKLLNFKPIENNLSKNKKSILKHFKKIYEDKNNIDVNEFRKIVSEIGKYVALAKSFESKSYENNSNDVLFPLRYNIANIAHKDVLLLIIFYIVDVFAKNKWDSYSKTINYKDKAKLMKNTLFEFEKWIISLVQVWGPGQSLQKTILKLLRFMNFFDTSNLAIQEQIPNMVKKWLAMDEEDSFTFQNKEQKKLLLENINHKTPTMEQFKNSLITKKVQDKNIAMVLLKRLESSLINDWEIKREKNSLEHIMPKSIKGTKWIEYLKDQNSDITEKEINDKHDEYMDKIGNYLILDKNKENSKISNGEFDVKRKDFINWNNPLCTLIFGDTANKNLLTTERFGFVEIEERTKTISNLIVENIYYKK</sequence>
<feature type="domain" description="GmrSD restriction endonucleases N-terminal" evidence="1">
    <location>
        <begin position="197"/>
        <end position="424"/>
    </location>
</feature>
<evidence type="ECO:0000313" key="4">
    <source>
        <dbReference type="Proteomes" id="UP000239010"/>
    </source>
</evidence>
<comment type="caution">
    <text evidence="3">The sequence shown here is derived from an EMBL/GenBank/DDBJ whole genome shotgun (WGS) entry which is preliminary data.</text>
</comment>
<reference evidence="3 4" key="1">
    <citation type="submission" date="2017-11" db="EMBL/GenBank/DDBJ databases">
        <title>Genome sequence of Entomoplasma ellychniae ELCN-1 (ATCC 43707).</title>
        <authorList>
            <person name="Lo W.-S."/>
            <person name="Gasparich G.E."/>
            <person name="Kuo C.-H."/>
        </authorList>
    </citation>
    <scope>NUCLEOTIDE SEQUENCE [LARGE SCALE GENOMIC DNA]</scope>
    <source>
        <strain evidence="3 4">ELCN-1</strain>
    </source>
</reference>